<organism evidence="7 8">
    <name type="scientific">Flavobacterium ichthyis</name>
    <dbReference type="NCBI Taxonomy" id="2698827"/>
    <lineage>
        <taxon>Bacteria</taxon>
        <taxon>Pseudomonadati</taxon>
        <taxon>Bacteroidota</taxon>
        <taxon>Flavobacteriia</taxon>
        <taxon>Flavobacteriales</taxon>
        <taxon>Flavobacteriaceae</taxon>
        <taxon>Flavobacterium</taxon>
    </lineage>
</organism>
<dbReference type="InterPro" id="IPR036866">
    <property type="entry name" value="RibonucZ/Hydroxyglut_hydro"/>
</dbReference>
<comment type="cofactor">
    <cofactor evidence="1">
        <name>Zn(2+)</name>
        <dbReference type="ChEBI" id="CHEBI:29105"/>
    </cofactor>
</comment>
<evidence type="ECO:0000256" key="4">
    <source>
        <dbReference type="ARBA" id="ARBA00022801"/>
    </source>
</evidence>
<reference evidence="8" key="1">
    <citation type="submission" date="2020-01" db="EMBL/GenBank/DDBJ databases">
        <title>Sphingomonas sp. strain CSW-10.</title>
        <authorList>
            <person name="Chen W.-M."/>
        </authorList>
    </citation>
    <scope>NUCLEOTIDE SEQUENCE [LARGE SCALE GENOMIC DNA]</scope>
    <source>
        <strain evidence="8">NST-5</strain>
    </source>
</reference>
<keyword evidence="4" id="KW-0378">Hydrolase</keyword>
<keyword evidence="3" id="KW-0479">Metal-binding</keyword>
<accession>A0ABW9Z8E6</accession>
<evidence type="ECO:0000256" key="2">
    <source>
        <dbReference type="ARBA" id="ARBA00007749"/>
    </source>
</evidence>
<evidence type="ECO:0000313" key="8">
    <source>
        <dbReference type="Proteomes" id="UP000798602"/>
    </source>
</evidence>
<dbReference type="InterPro" id="IPR001279">
    <property type="entry name" value="Metallo-B-lactamas"/>
</dbReference>
<comment type="similarity">
    <text evidence="2">Belongs to the metallo-beta-lactamase superfamily.</text>
</comment>
<evidence type="ECO:0000256" key="3">
    <source>
        <dbReference type="ARBA" id="ARBA00022723"/>
    </source>
</evidence>
<dbReference type="EMBL" id="JAABLM010000002">
    <property type="protein sequence ID" value="NBL64114.1"/>
    <property type="molecule type" value="Genomic_DNA"/>
</dbReference>
<dbReference type="PANTHER" id="PTHR42978:SF2">
    <property type="entry name" value="102 KBASES UNSTABLE REGION: FROM 1 TO 119443"/>
    <property type="match status" value="1"/>
</dbReference>
<evidence type="ECO:0000313" key="7">
    <source>
        <dbReference type="EMBL" id="NBL64114.1"/>
    </source>
</evidence>
<dbReference type="PANTHER" id="PTHR42978">
    <property type="entry name" value="QUORUM-QUENCHING LACTONASE YTNP-RELATED-RELATED"/>
    <property type="match status" value="1"/>
</dbReference>
<evidence type="ECO:0000256" key="1">
    <source>
        <dbReference type="ARBA" id="ARBA00001947"/>
    </source>
</evidence>
<gene>
    <name evidence="7" type="ORF">GV828_02745</name>
</gene>
<keyword evidence="5" id="KW-0862">Zinc</keyword>
<sequence length="235" mass="27276">MKIVSLHQGNFSLTSQKKFKSVETTINSTKRPVLGVQPFLIKTPRDLILLDTGLADQPLPKDIKSLLQQHQLQTQQVTKVLISHLHKDHAGGIGEVEGQSFKENFPNAKIYIQEREYKFAMSQVQNPSYDIEQLQHFKTLPNIVWLQDDLGIIDPNITFEVTKGHTPYHQVFWIKGQHQTIFFGADELPKKSYFNRSIAYKTDYDGIIGKQLRNQWKQQANNENWIILYYHDSQN</sequence>
<evidence type="ECO:0000259" key="6">
    <source>
        <dbReference type="SMART" id="SM00849"/>
    </source>
</evidence>
<dbReference type="Pfam" id="PF00753">
    <property type="entry name" value="Lactamase_B"/>
    <property type="match status" value="1"/>
</dbReference>
<dbReference type="Gene3D" id="3.60.15.10">
    <property type="entry name" value="Ribonuclease Z/Hydroxyacylglutathione hydrolase-like"/>
    <property type="match status" value="1"/>
</dbReference>
<dbReference type="Proteomes" id="UP000798602">
    <property type="component" value="Unassembled WGS sequence"/>
</dbReference>
<protein>
    <submittedName>
        <fullName evidence="7">MBL fold metallo-hydrolase</fullName>
    </submittedName>
</protein>
<dbReference type="SUPFAM" id="SSF56281">
    <property type="entry name" value="Metallo-hydrolase/oxidoreductase"/>
    <property type="match status" value="1"/>
</dbReference>
<name>A0ABW9Z8E6_9FLAO</name>
<dbReference type="InterPro" id="IPR051013">
    <property type="entry name" value="MBL_superfamily_lactonases"/>
</dbReference>
<comment type="caution">
    <text evidence="7">The sequence shown here is derived from an EMBL/GenBank/DDBJ whole genome shotgun (WGS) entry which is preliminary data.</text>
</comment>
<dbReference type="RefSeq" id="WP_166535932.1">
    <property type="nucleotide sequence ID" value="NZ_JAABLM010000002.1"/>
</dbReference>
<feature type="domain" description="Metallo-beta-lactamase" evidence="6">
    <location>
        <begin position="35"/>
        <end position="231"/>
    </location>
</feature>
<dbReference type="SMART" id="SM00849">
    <property type="entry name" value="Lactamase_B"/>
    <property type="match status" value="1"/>
</dbReference>
<keyword evidence="8" id="KW-1185">Reference proteome</keyword>
<proteinExistence type="inferred from homology"/>
<evidence type="ECO:0000256" key="5">
    <source>
        <dbReference type="ARBA" id="ARBA00022833"/>
    </source>
</evidence>